<dbReference type="EMBL" id="FNBW01000017">
    <property type="protein sequence ID" value="SDG43473.1"/>
    <property type="molecule type" value="Genomic_DNA"/>
</dbReference>
<evidence type="ECO:0000313" key="3">
    <source>
        <dbReference type="Proteomes" id="UP000198615"/>
    </source>
</evidence>
<gene>
    <name evidence="2" type="ORF">SAMN05660686_04394</name>
</gene>
<organism evidence="2 3">
    <name type="scientific">Thalassobaculum litoreum DSM 18839</name>
    <dbReference type="NCBI Taxonomy" id="1123362"/>
    <lineage>
        <taxon>Bacteria</taxon>
        <taxon>Pseudomonadati</taxon>
        <taxon>Pseudomonadota</taxon>
        <taxon>Alphaproteobacteria</taxon>
        <taxon>Rhodospirillales</taxon>
        <taxon>Thalassobaculaceae</taxon>
        <taxon>Thalassobaculum</taxon>
    </lineage>
</organism>
<evidence type="ECO:0000256" key="1">
    <source>
        <dbReference type="SAM" id="SignalP"/>
    </source>
</evidence>
<keyword evidence="1" id="KW-0732">Signal</keyword>
<feature type="chain" id="PRO_5034438584" description="DUF1849 family protein" evidence="1">
    <location>
        <begin position="28"/>
        <end position="275"/>
    </location>
</feature>
<dbReference type="RefSeq" id="WP_169400800.1">
    <property type="nucleotide sequence ID" value="NZ_FNBW01000017.1"/>
</dbReference>
<proteinExistence type="predicted"/>
<reference evidence="2 3" key="1">
    <citation type="submission" date="2016-10" db="EMBL/GenBank/DDBJ databases">
        <authorList>
            <person name="Varghese N."/>
            <person name="Submissions S."/>
        </authorList>
    </citation>
    <scope>NUCLEOTIDE SEQUENCE [LARGE SCALE GENOMIC DNA]</scope>
    <source>
        <strain evidence="2 3">DSM 18839</strain>
    </source>
</reference>
<evidence type="ECO:0008006" key="4">
    <source>
        <dbReference type="Google" id="ProtNLM"/>
    </source>
</evidence>
<feature type="signal peptide" evidence="1">
    <location>
        <begin position="1"/>
        <end position="27"/>
    </location>
</feature>
<dbReference type="Pfam" id="PF08904">
    <property type="entry name" value="EipB_like"/>
    <property type="match status" value="1"/>
</dbReference>
<dbReference type="InterPro" id="IPR015000">
    <property type="entry name" value="EipB-like"/>
</dbReference>
<comment type="caution">
    <text evidence="2">The sequence shown here is derived from an EMBL/GenBank/DDBJ whole genome shotgun (WGS) entry which is preliminary data.</text>
</comment>
<keyword evidence="3" id="KW-1185">Reference proteome</keyword>
<dbReference type="Proteomes" id="UP000198615">
    <property type="component" value="Unassembled WGS sequence"/>
</dbReference>
<protein>
    <recommendedName>
        <fullName evidence="4">DUF1849 family protein</fullName>
    </recommendedName>
</protein>
<dbReference type="AlphaFoldDB" id="A0A8G2BLQ7"/>
<evidence type="ECO:0000313" key="2">
    <source>
        <dbReference type="EMBL" id="SDG43473.1"/>
    </source>
</evidence>
<sequence length="275" mass="29719">MLHRARAAAVVAVAVLGMTAVVGQTHASPATAVEILPHRALYKVTLDKAASGSSIVDVQGRMGFEWRDACDGWAVEQRYAMEFSRADGDGSVIQSTYSTWESKAGDIYRFFVKRDRGGGEERIEGKAVMPLPLGSGPGKVTFAEPELQELKLPKDTLFPTEHTIRMIAAATSGKRFLRAPVFDGGEPEAPSLISAVLGKGKDDVLPSIKSEAVQGTYYPSRLAWFGPDSEGSEPDFEMSIEVLANGIARLILVHYSDFSVRMSLEEVEALPAPDC</sequence>
<name>A0A8G2BLQ7_9PROT</name>
<accession>A0A8G2BLQ7</accession>